<evidence type="ECO:0000313" key="1">
    <source>
        <dbReference type="EMBL" id="KAL0446952.1"/>
    </source>
</evidence>
<dbReference type="AlphaFoldDB" id="A0AAW2WYD7"/>
<comment type="caution">
    <text evidence="1">The sequence shown here is derived from an EMBL/GenBank/DDBJ whole genome shotgun (WGS) entry which is preliminary data.</text>
</comment>
<reference evidence="1" key="1">
    <citation type="submission" date="2020-06" db="EMBL/GenBank/DDBJ databases">
        <authorList>
            <person name="Li T."/>
            <person name="Hu X."/>
            <person name="Zhang T."/>
            <person name="Song X."/>
            <person name="Zhang H."/>
            <person name="Dai N."/>
            <person name="Sheng W."/>
            <person name="Hou X."/>
            <person name="Wei L."/>
        </authorList>
    </citation>
    <scope>NUCLEOTIDE SEQUENCE</scope>
    <source>
        <strain evidence="1">KEN1</strain>
        <tissue evidence="1">Leaf</tissue>
    </source>
</reference>
<protein>
    <submittedName>
        <fullName evidence="1">Uncharacterized protein</fullName>
    </submittedName>
</protein>
<reference evidence="1" key="2">
    <citation type="journal article" date="2024" name="Plant">
        <title>Genomic evolution and insights into agronomic trait innovations of Sesamum species.</title>
        <authorList>
            <person name="Miao H."/>
            <person name="Wang L."/>
            <person name="Qu L."/>
            <person name="Liu H."/>
            <person name="Sun Y."/>
            <person name="Le M."/>
            <person name="Wang Q."/>
            <person name="Wei S."/>
            <person name="Zheng Y."/>
            <person name="Lin W."/>
            <person name="Duan Y."/>
            <person name="Cao H."/>
            <person name="Xiong S."/>
            <person name="Wang X."/>
            <person name="Wei L."/>
            <person name="Li C."/>
            <person name="Ma Q."/>
            <person name="Ju M."/>
            <person name="Zhao R."/>
            <person name="Li G."/>
            <person name="Mu C."/>
            <person name="Tian Q."/>
            <person name="Mei H."/>
            <person name="Zhang T."/>
            <person name="Gao T."/>
            <person name="Zhang H."/>
        </authorList>
    </citation>
    <scope>NUCLEOTIDE SEQUENCE</scope>
    <source>
        <strain evidence="1">KEN1</strain>
    </source>
</reference>
<organism evidence="1">
    <name type="scientific">Sesamum latifolium</name>
    <dbReference type="NCBI Taxonomy" id="2727402"/>
    <lineage>
        <taxon>Eukaryota</taxon>
        <taxon>Viridiplantae</taxon>
        <taxon>Streptophyta</taxon>
        <taxon>Embryophyta</taxon>
        <taxon>Tracheophyta</taxon>
        <taxon>Spermatophyta</taxon>
        <taxon>Magnoliopsida</taxon>
        <taxon>eudicotyledons</taxon>
        <taxon>Gunneridae</taxon>
        <taxon>Pentapetalae</taxon>
        <taxon>asterids</taxon>
        <taxon>lamiids</taxon>
        <taxon>Lamiales</taxon>
        <taxon>Pedaliaceae</taxon>
        <taxon>Sesamum</taxon>
    </lineage>
</organism>
<accession>A0AAW2WYD7</accession>
<name>A0AAW2WYD7_9LAMI</name>
<dbReference type="PANTHER" id="PTHR31050:SF3">
    <property type="entry name" value="OS08G0412800 PROTEIN"/>
    <property type="match status" value="1"/>
</dbReference>
<sequence>MYVTRPLSQLLKFPESLAAPPEGPNSGFLVIQDQESETYSCFGCCKNRTLKDLPFPQNKEFVTTSTGENTHFRSSVLNPVLNQPLSSNRYYAIVPHRKRKGEAFTCSREEDKATCCFCRCVKDVKPRPLDPHNIYQQLKIVPYEALCSPRGSFFAESVAPDGFPPYFFRRKGWTIYTKTPDNFQLDTAQGLDSNLRARCPGFDFPPSQESSETLVVGKWYCPFMFVKEGTVRDQVKRSMYYEVTMEQRWERIFACQKNTYGNQGNSVVIDALVDNKEVFVGGSKAVWNEKSVQDGVIWFTSYGPGGEQMSVGLRVEVMERMKWEQARGGWVGGGERQARINKVEELKEGDKWSEFGCYVLVERNTILKDLPFPQDKELTLQYTTGSGVIAATQVFLIPVLNHPLSSNRYYAIVTRGMHKGEAFTCSREEDKGTCCFCSYVRDVRPRPLDPHNMYQQLRYVQVKHDVPAQGGVSLPTL</sequence>
<dbReference type="Pfam" id="PF06880">
    <property type="entry name" value="DUF1262"/>
    <property type="match status" value="2"/>
</dbReference>
<gene>
    <name evidence="1" type="ORF">Slati_1823100</name>
</gene>
<dbReference type="InterPro" id="IPR010683">
    <property type="entry name" value="DUF1262"/>
</dbReference>
<dbReference type="EMBL" id="JACGWN010000006">
    <property type="protein sequence ID" value="KAL0446952.1"/>
    <property type="molecule type" value="Genomic_DNA"/>
</dbReference>
<proteinExistence type="predicted"/>
<dbReference type="PANTHER" id="PTHR31050">
    <property type="entry name" value="OS08G0413200 PROTEIN"/>
    <property type="match status" value="1"/>
</dbReference>